<reference evidence="8" key="2">
    <citation type="submission" date="2009-11" db="EMBL/GenBank/DDBJ databases">
        <title>The Genome Sequence of Allomyces macrogynus strain ATCC 38327.</title>
        <authorList>
            <consortium name="The Broad Institute Genome Sequencing Platform"/>
            <person name="Russ C."/>
            <person name="Cuomo C."/>
            <person name="Shea T."/>
            <person name="Young S.K."/>
            <person name="Zeng Q."/>
            <person name="Koehrsen M."/>
            <person name="Haas B."/>
            <person name="Borodovsky M."/>
            <person name="Guigo R."/>
            <person name="Alvarado L."/>
            <person name="Berlin A."/>
            <person name="Borenstein D."/>
            <person name="Chen Z."/>
            <person name="Engels R."/>
            <person name="Freedman E."/>
            <person name="Gellesch M."/>
            <person name="Goldberg J."/>
            <person name="Griggs A."/>
            <person name="Gujja S."/>
            <person name="Heiman D."/>
            <person name="Hepburn T."/>
            <person name="Howarth C."/>
            <person name="Jen D."/>
            <person name="Larson L."/>
            <person name="Lewis B."/>
            <person name="Mehta T."/>
            <person name="Park D."/>
            <person name="Pearson M."/>
            <person name="Roberts A."/>
            <person name="Saif S."/>
            <person name="Shenoy N."/>
            <person name="Sisk P."/>
            <person name="Stolte C."/>
            <person name="Sykes S."/>
            <person name="Walk T."/>
            <person name="White J."/>
            <person name="Yandava C."/>
            <person name="Burger G."/>
            <person name="Gray M.W."/>
            <person name="Holland P.W.H."/>
            <person name="King N."/>
            <person name="Lang F.B.F."/>
            <person name="Roger A.J."/>
            <person name="Ruiz-Trillo I."/>
            <person name="Lander E."/>
            <person name="Nusbaum C."/>
        </authorList>
    </citation>
    <scope>NUCLEOTIDE SEQUENCE [LARGE SCALE GENOMIC DNA]</scope>
    <source>
        <strain evidence="8">ATCC 38327</strain>
    </source>
</reference>
<dbReference type="PANTHER" id="PTHR11757:SF19">
    <property type="entry name" value="PROLYL ENDOPEPTIDASE-LIKE"/>
    <property type="match status" value="1"/>
</dbReference>
<dbReference type="InterPro" id="IPR051543">
    <property type="entry name" value="Serine_Peptidase_S9A"/>
</dbReference>
<dbReference type="Pfam" id="PF00326">
    <property type="entry name" value="Peptidase_S9"/>
    <property type="match status" value="1"/>
</dbReference>
<feature type="compositionally biased region" description="Low complexity" evidence="5">
    <location>
        <begin position="34"/>
        <end position="54"/>
    </location>
</feature>
<evidence type="ECO:0000259" key="6">
    <source>
        <dbReference type="Pfam" id="PF00326"/>
    </source>
</evidence>
<dbReference type="EMBL" id="GG745369">
    <property type="protein sequence ID" value="KNE70951.1"/>
    <property type="molecule type" value="Genomic_DNA"/>
</dbReference>
<dbReference type="GO" id="GO:0006508">
    <property type="term" value="P:proteolysis"/>
    <property type="evidence" value="ECO:0007669"/>
    <property type="project" value="InterPro"/>
</dbReference>
<feature type="domain" description="Peptidase S9 prolyl oligopeptidase catalytic" evidence="6">
    <location>
        <begin position="685"/>
        <end position="899"/>
    </location>
</feature>
<evidence type="ECO:0000256" key="1">
    <source>
        <dbReference type="ARBA" id="ARBA00005228"/>
    </source>
</evidence>
<dbReference type="OrthoDB" id="248387at2759"/>
<feature type="compositionally biased region" description="Basic and acidic residues" evidence="5">
    <location>
        <begin position="63"/>
        <end position="89"/>
    </location>
</feature>
<feature type="compositionally biased region" description="Pro residues" evidence="5">
    <location>
        <begin position="1"/>
        <end position="15"/>
    </location>
</feature>
<feature type="region of interest" description="Disordered" evidence="5">
    <location>
        <begin position="1"/>
        <end position="104"/>
    </location>
</feature>
<dbReference type="SUPFAM" id="SSF50993">
    <property type="entry name" value="Peptidase/esterase 'gauge' domain"/>
    <property type="match status" value="1"/>
</dbReference>
<dbReference type="InterPro" id="IPR001375">
    <property type="entry name" value="Peptidase_S9_cat"/>
</dbReference>
<gene>
    <name evidence="7" type="ORF">AMAG_15215</name>
</gene>
<evidence type="ECO:0000256" key="5">
    <source>
        <dbReference type="SAM" id="MobiDB-lite"/>
    </source>
</evidence>
<comment type="similarity">
    <text evidence="1">Belongs to the peptidase S9A family.</text>
</comment>
<name>A0A0L0T8A8_ALLM3</name>
<dbReference type="VEuPathDB" id="FungiDB:AMAG_15215"/>
<reference evidence="7 8" key="1">
    <citation type="submission" date="2009-11" db="EMBL/GenBank/DDBJ databases">
        <title>Annotation of Allomyces macrogynus ATCC 38327.</title>
        <authorList>
            <consortium name="The Broad Institute Genome Sequencing Platform"/>
            <person name="Russ C."/>
            <person name="Cuomo C."/>
            <person name="Burger G."/>
            <person name="Gray M.W."/>
            <person name="Holland P.W.H."/>
            <person name="King N."/>
            <person name="Lang F.B.F."/>
            <person name="Roger A.J."/>
            <person name="Ruiz-Trillo I."/>
            <person name="Young S.K."/>
            <person name="Zeng Q."/>
            <person name="Gargeya S."/>
            <person name="Fitzgerald M."/>
            <person name="Haas B."/>
            <person name="Abouelleil A."/>
            <person name="Alvarado L."/>
            <person name="Arachchi H.M."/>
            <person name="Berlin A."/>
            <person name="Chapman S.B."/>
            <person name="Gearin G."/>
            <person name="Goldberg J."/>
            <person name="Griggs A."/>
            <person name="Gujja S."/>
            <person name="Hansen M."/>
            <person name="Heiman D."/>
            <person name="Howarth C."/>
            <person name="Larimer J."/>
            <person name="Lui A."/>
            <person name="MacDonald P.J.P."/>
            <person name="McCowen C."/>
            <person name="Montmayeur A."/>
            <person name="Murphy C."/>
            <person name="Neiman D."/>
            <person name="Pearson M."/>
            <person name="Priest M."/>
            <person name="Roberts A."/>
            <person name="Saif S."/>
            <person name="Shea T."/>
            <person name="Sisk P."/>
            <person name="Stolte C."/>
            <person name="Sykes S."/>
            <person name="Wortman J."/>
            <person name="Nusbaum C."/>
            <person name="Birren B."/>
        </authorList>
    </citation>
    <scope>NUCLEOTIDE SEQUENCE [LARGE SCALE GENOMIC DNA]</scope>
    <source>
        <strain evidence="7 8">ATCC 38327</strain>
    </source>
</reference>
<proteinExistence type="inferred from homology"/>
<dbReference type="AlphaFoldDB" id="A0A0L0T8A8"/>
<evidence type="ECO:0000256" key="2">
    <source>
        <dbReference type="ARBA" id="ARBA00039290"/>
    </source>
</evidence>
<sequence>MASTPSPSPGGPSPTSPSTRPLLANIDPASRPASPTRATRSPSVPSSSTSPVSPQLAPSPSPEHFELRKPATLSLRRDKNAPTRVPTKDIDEEAATGAGDKTHAAPRLPLRALIVQSLRNVVAQHPNDPEFMRKYPKARIAIKSLKIVFPVLSLVWVIGIFVEPSRTATTPPCPWVTPPLAWRDPAPPARTVFLPNITTATALSPSLPRDPYAWIADSERAGDVDAYITKEHAYREAATAHLAPLRATLVQELTASDHIDRTIYLNGVPVADEPPSSLWIDSDWHYALFDSGEYVRARTRADVVRRTGTAQVVYNDTTSALEISPNGTFAAVAFDPTGSERQFVRVWSIADQRYLCNGTAFLNIAADTMRWGNDTTLYVAIMDEVTVPRGVVRVDVTACSTHAVFWEPRQELSISAQGQVTAQTHLMLAGTDRVVPLANTDTGAMTEVVADGADLLVRTNRAGADWYEVRRVPGAVARFQSLPTPATALVTDWSTQTTVEVAHQPGTIVERIEVVTGHLLAWSRPRLGFRTLAWRNISSLSNPWHTIPASESWGLRSARPIGYSVGPSTATDLASGRIYRPSDALGATHIMFSNTSLSDAVSQWEVDLVSGTVVPVLTATAANSTALATTQTRIWIDPVTLDVHTVLTNSSTNTWIPVDLAGPTTNAPMLVGAYGAYGDFSDPTYTSAASVLAAHGIGYAYVHPRGDGDFGPDPQGRRVLKAATFADVRASIRALQRHGYATRVAVQVRSAGGLIGATALAWNEVDAVIMHAPFNDMLGVGLDMRVPWTPWEWPEWGDPRNATELASMVANSPYDLVDASTVQLRQTVLVVTARNDARVLYQEPVRLAARARAARAKTPAECLAADMSVADKRPLLLHVYPDGGHWAGTDTDGVAEWMSLVVETLGGH</sequence>
<dbReference type="InterPro" id="IPR029058">
    <property type="entry name" value="AB_hydrolase_fold"/>
</dbReference>
<evidence type="ECO:0000313" key="8">
    <source>
        <dbReference type="Proteomes" id="UP000054350"/>
    </source>
</evidence>
<dbReference type="GO" id="GO:0008236">
    <property type="term" value="F:serine-type peptidase activity"/>
    <property type="evidence" value="ECO:0007669"/>
    <property type="project" value="InterPro"/>
</dbReference>
<dbReference type="SUPFAM" id="SSF53474">
    <property type="entry name" value="alpha/beta-Hydrolases"/>
    <property type="match status" value="1"/>
</dbReference>
<dbReference type="Gene3D" id="2.130.10.120">
    <property type="entry name" value="Prolyl oligopeptidase, N-terminal domain"/>
    <property type="match status" value="1"/>
</dbReference>
<evidence type="ECO:0000256" key="3">
    <source>
        <dbReference type="ARBA" id="ARBA00042165"/>
    </source>
</evidence>
<comment type="function">
    <text evidence="4">Serine peptidase whose precise substrate specificity remains unclear. Does not cleave peptides after a arginine or lysine residue. Regulates trans-Golgi network morphology and sorting by regulating the membrane binding of the AP-1 complex. May play a role in the regulation of synaptic vesicle exocytosis.</text>
</comment>
<evidence type="ECO:0000256" key="4">
    <source>
        <dbReference type="ARBA" id="ARBA00045448"/>
    </source>
</evidence>
<protein>
    <recommendedName>
        <fullName evidence="2">Prolyl endopeptidase-like</fullName>
    </recommendedName>
    <alternativeName>
        <fullName evidence="3">Prolylendopeptidase-like</fullName>
    </alternativeName>
</protein>
<dbReference type="Gene3D" id="3.40.50.1820">
    <property type="entry name" value="alpha/beta hydrolase"/>
    <property type="match status" value="2"/>
</dbReference>
<dbReference type="PANTHER" id="PTHR11757">
    <property type="entry name" value="PROTEASE FAMILY S9A OLIGOPEPTIDASE"/>
    <property type="match status" value="1"/>
</dbReference>
<dbReference type="eggNOG" id="KOG2237">
    <property type="taxonomic scope" value="Eukaryota"/>
</dbReference>
<organism evidence="7 8">
    <name type="scientific">Allomyces macrogynus (strain ATCC 38327)</name>
    <name type="common">Allomyces javanicus var. macrogynus</name>
    <dbReference type="NCBI Taxonomy" id="578462"/>
    <lineage>
        <taxon>Eukaryota</taxon>
        <taxon>Fungi</taxon>
        <taxon>Fungi incertae sedis</taxon>
        <taxon>Blastocladiomycota</taxon>
        <taxon>Blastocladiomycetes</taxon>
        <taxon>Blastocladiales</taxon>
        <taxon>Blastocladiaceae</taxon>
        <taxon>Allomyces</taxon>
    </lineage>
</organism>
<dbReference type="Proteomes" id="UP000054350">
    <property type="component" value="Unassembled WGS sequence"/>
</dbReference>
<evidence type="ECO:0000313" key="7">
    <source>
        <dbReference type="EMBL" id="KNE70951.1"/>
    </source>
</evidence>
<accession>A0A0L0T8A8</accession>
<keyword evidence="8" id="KW-1185">Reference proteome</keyword>